<comment type="caution">
    <text evidence="2">The sequence shown here is derived from an EMBL/GenBank/DDBJ whole genome shotgun (WGS) entry which is preliminary data.</text>
</comment>
<dbReference type="Proteomes" id="UP000031192">
    <property type="component" value="Unassembled WGS sequence"/>
</dbReference>
<dbReference type="InterPro" id="IPR029063">
    <property type="entry name" value="SAM-dependent_MTases_sf"/>
</dbReference>
<evidence type="ECO:0000313" key="2">
    <source>
        <dbReference type="EMBL" id="KID84887.1"/>
    </source>
</evidence>
<accession>A0A0B4GYT4</accession>
<evidence type="ECO:0000313" key="3">
    <source>
        <dbReference type="Proteomes" id="UP000031192"/>
    </source>
</evidence>
<dbReference type="PANTHER" id="PTHR43712:SF15">
    <property type="entry name" value="MONODICTYPHENONE CLUSTER TRANSCRIPTIONAL COACTIVATOR MDPA"/>
    <property type="match status" value="1"/>
</dbReference>
<proteinExistence type="predicted"/>
<gene>
    <name evidence="2" type="ORF">MGU_07854</name>
</gene>
<protein>
    <submittedName>
        <fullName evidence="2">Cercosporin toxin biosynthesis protein</fullName>
    </submittedName>
</protein>
<reference evidence="2 3" key="1">
    <citation type="journal article" date="2014" name="Proc. Natl. Acad. Sci. U.S.A.">
        <title>Trajectory and genomic determinants of fungal-pathogen speciation and host adaptation.</title>
        <authorList>
            <person name="Hu X."/>
            <person name="Xiao G."/>
            <person name="Zheng P."/>
            <person name="Shang Y."/>
            <person name="Su Y."/>
            <person name="Zhang X."/>
            <person name="Liu X."/>
            <person name="Zhan S."/>
            <person name="St Leger R.J."/>
            <person name="Wang C."/>
        </authorList>
    </citation>
    <scope>NUCLEOTIDE SEQUENCE [LARGE SCALE GENOMIC DNA]</scope>
    <source>
        <strain evidence="2 3">ARSEF 977</strain>
    </source>
</reference>
<dbReference type="AlphaFoldDB" id="A0A0B4GYT4"/>
<evidence type="ECO:0000259" key="1">
    <source>
        <dbReference type="Pfam" id="PF00891"/>
    </source>
</evidence>
<dbReference type="PANTHER" id="PTHR43712">
    <property type="entry name" value="PUTATIVE (AFU_ORTHOLOGUE AFUA_4G14580)-RELATED"/>
    <property type="match status" value="1"/>
</dbReference>
<dbReference type="HOGENOM" id="CLU_005533_1_0_1"/>
<dbReference type="EMBL" id="AZNH01000036">
    <property type="protein sequence ID" value="KID84887.1"/>
    <property type="molecule type" value="Genomic_DNA"/>
</dbReference>
<dbReference type="Gene3D" id="3.40.50.150">
    <property type="entry name" value="Vaccinia Virus protein VP39"/>
    <property type="match status" value="2"/>
</dbReference>
<organism evidence="2 3">
    <name type="scientific">Metarhizium guizhouense (strain ARSEF 977)</name>
    <dbReference type="NCBI Taxonomy" id="1276136"/>
    <lineage>
        <taxon>Eukaryota</taxon>
        <taxon>Fungi</taxon>
        <taxon>Dikarya</taxon>
        <taxon>Ascomycota</taxon>
        <taxon>Pezizomycotina</taxon>
        <taxon>Sordariomycetes</taxon>
        <taxon>Hypocreomycetidae</taxon>
        <taxon>Hypocreales</taxon>
        <taxon>Clavicipitaceae</taxon>
        <taxon>Metarhizium</taxon>
    </lineage>
</organism>
<sequence>MLKRLFHEPEPEHVAHTLYSAYMVTQKILLGQLEFLTEDSFHFSTKVVEAHKKWPEAREPNQAPFNIDRNTELPRYVYLAQPENAVQMARFHNMLEFARLERATDVKFVPLAYKWQDVDTLVDIGGGTGHVAVTLAKAFPQLNIIVEDQAKSIAEAKSTLPVELQDRIRLVESDFTRRRRCVRVIEPLLPSIRAGAKLLIMDMMVPPPGTVPETMELWMRGLDMEMMIQFNSRVRSQEDWQNLLAGTSQVLVIKSTNTPDGSGLTVMEVGYEN</sequence>
<dbReference type="SUPFAM" id="SSF53335">
    <property type="entry name" value="S-adenosyl-L-methionine-dependent methyltransferases"/>
    <property type="match status" value="1"/>
</dbReference>
<feature type="domain" description="O-methyltransferase C-terminal" evidence="1">
    <location>
        <begin position="112"/>
        <end position="177"/>
    </location>
</feature>
<dbReference type="InterPro" id="IPR001077">
    <property type="entry name" value="COMT_C"/>
</dbReference>
<dbReference type="OrthoDB" id="1606438at2759"/>
<dbReference type="GO" id="GO:0008171">
    <property type="term" value="F:O-methyltransferase activity"/>
    <property type="evidence" value="ECO:0007669"/>
    <property type="project" value="InterPro"/>
</dbReference>
<dbReference type="Pfam" id="PF00891">
    <property type="entry name" value="Methyltransf_2"/>
    <property type="match status" value="1"/>
</dbReference>
<keyword evidence="3" id="KW-1185">Reference proteome</keyword>
<name>A0A0B4GYT4_METGA</name>